<dbReference type="EMBL" id="CP096208">
    <property type="protein sequence ID" value="UPQ81264.1"/>
    <property type="molecule type" value="Genomic_DNA"/>
</dbReference>
<feature type="compositionally biased region" description="Acidic residues" evidence="1">
    <location>
        <begin position="91"/>
        <end position="101"/>
    </location>
</feature>
<feature type="compositionally biased region" description="Basic and acidic residues" evidence="1">
    <location>
        <begin position="55"/>
        <end position="66"/>
    </location>
</feature>
<feature type="compositionally biased region" description="Gly residues" evidence="1">
    <location>
        <begin position="72"/>
        <end position="85"/>
    </location>
</feature>
<name>A0ABY4KKC3_9PSED</name>
<feature type="chain" id="PRO_5046329002" description="Secreted protein" evidence="2">
    <location>
        <begin position="22"/>
        <end position="101"/>
    </location>
</feature>
<keyword evidence="2" id="KW-0732">Signal</keyword>
<keyword evidence="4" id="KW-1185">Reference proteome</keyword>
<protein>
    <recommendedName>
        <fullName evidence="5">Secreted protein</fullName>
    </recommendedName>
</protein>
<evidence type="ECO:0000313" key="4">
    <source>
        <dbReference type="Proteomes" id="UP000831189"/>
    </source>
</evidence>
<feature type="region of interest" description="Disordered" evidence="1">
    <location>
        <begin position="23"/>
        <end position="101"/>
    </location>
</feature>
<dbReference type="Proteomes" id="UP000831189">
    <property type="component" value="Chromosome"/>
</dbReference>
<evidence type="ECO:0000313" key="3">
    <source>
        <dbReference type="EMBL" id="UPQ81264.1"/>
    </source>
</evidence>
<evidence type="ECO:0008006" key="5">
    <source>
        <dbReference type="Google" id="ProtNLM"/>
    </source>
</evidence>
<evidence type="ECO:0000256" key="1">
    <source>
        <dbReference type="SAM" id="MobiDB-lite"/>
    </source>
</evidence>
<reference evidence="3 4" key="1">
    <citation type="submission" date="2022-04" db="EMBL/GenBank/DDBJ databases">
        <title>Pseudomonas knackmussii B09-2.</title>
        <authorList>
            <person name="Deng Y."/>
        </authorList>
    </citation>
    <scope>NUCLEOTIDE SEQUENCE [LARGE SCALE GENOMIC DNA]</scope>
    <source>
        <strain evidence="3 4">B09-2</strain>
    </source>
</reference>
<accession>A0ABY4KKC3</accession>
<feature type="signal peptide" evidence="2">
    <location>
        <begin position="1"/>
        <end position="21"/>
    </location>
</feature>
<proteinExistence type="predicted"/>
<organism evidence="3 4">
    <name type="scientific">Pseudomonas knackmussii</name>
    <dbReference type="NCBI Taxonomy" id="65741"/>
    <lineage>
        <taxon>Bacteria</taxon>
        <taxon>Pseudomonadati</taxon>
        <taxon>Pseudomonadota</taxon>
        <taxon>Gammaproteobacteria</taxon>
        <taxon>Pseudomonadales</taxon>
        <taxon>Pseudomonadaceae</taxon>
        <taxon>Pseudomonas</taxon>
    </lineage>
</organism>
<sequence>MLNRMLMISAGLVLASGLAVADADGDLTNPSTTSTEAMEQPTSEIDDAGLGERGGMNDRPGEDGAEPRVGTMGTGATGTTGGMGATTGTDTIEDRDDETEQ</sequence>
<feature type="compositionally biased region" description="Polar residues" evidence="1">
    <location>
        <begin position="28"/>
        <end position="43"/>
    </location>
</feature>
<gene>
    <name evidence="3" type="ORF">M0M42_12555</name>
</gene>
<evidence type="ECO:0000256" key="2">
    <source>
        <dbReference type="SAM" id="SignalP"/>
    </source>
</evidence>